<gene>
    <name evidence="4" type="ORF">GT003_22460</name>
</gene>
<dbReference type="GO" id="GO:0003700">
    <property type="term" value="F:DNA-binding transcription factor activity"/>
    <property type="evidence" value="ECO:0007669"/>
    <property type="project" value="TreeGrafter"/>
</dbReference>
<evidence type="ECO:0000313" key="4">
    <source>
        <dbReference type="EMBL" id="NBC71770.1"/>
    </source>
</evidence>
<dbReference type="AlphaFoldDB" id="A0A7X4YSN7"/>
<dbReference type="PANTHER" id="PTHR30055">
    <property type="entry name" value="HTH-TYPE TRANSCRIPTIONAL REGULATOR RUTR"/>
    <property type="match status" value="1"/>
</dbReference>
<dbReference type="Gene3D" id="1.10.357.10">
    <property type="entry name" value="Tetracycline Repressor, domain 2"/>
    <property type="match status" value="1"/>
</dbReference>
<dbReference type="InterPro" id="IPR001647">
    <property type="entry name" value="HTH_TetR"/>
</dbReference>
<feature type="domain" description="HTH tetR-type" evidence="3">
    <location>
        <begin position="11"/>
        <end position="71"/>
    </location>
</feature>
<dbReference type="GO" id="GO:0000976">
    <property type="term" value="F:transcription cis-regulatory region binding"/>
    <property type="evidence" value="ECO:0007669"/>
    <property type="project" value="TreeGrafter"/>
</dbReference>
<dbReference type="InterPro" id="IPR050109">
    <property type="entry name" value="HTH-type_TetR-like_transc_reg"/>
</dbReference>
<dbReference type="Pfam" id="PF00440">
    <property type="entry name" value="TetR_N"/>
    <property type="match status" value="1"/>
</dbReference>
<evidence type="ECO:0000259" key="3">
    <source>
        <dbReference type="PROSITE" id="PS50977"/>
    </source>
</evidence>
<keyword evidence="5" id="KW-1185">Reference proteome</keyword>
<reference evidence="4 5" key="1">
    <citation type="submission" date="2020-01" db="EMBL/GenBank/DDBJ databases">
        <title>Paenibacillus soybeanensis sp. nov. isolated from the nodules of soybean (Glycine max(L.) Merr).</title>
        <authorList>
            <person name="Wang H."/>
        </authorList>
    </citation>
    <scope>NUCLEOTIDE SEQUENCE [LARGE SCALE GENOMIC DNA]</scope>
    <source>
        <strain evidence="4 5">DSM 23054</strain>
    </source>
</reference>
<dbReference type="InterPro" id="IPR009057">
    <property type="entry name" value="Homeodomain-like_sf"/>
</dbReference>
<accession>A0A7X4YSN7</accession>
<dbReference type="EMBL" id="JAAAMU010000013">
    <property type="protein sequence ID" value="NBC71770.1"/>
    <property type="molecule type" value="Genomic_DNA"/>
</dbReference>
<proteinExistence type="predicted"/>
<dbReference type="RefSeq" id="WP_161702058.1">
    <property type="nucleotide sequence ID" value="NZ_JAAAMU010000013.1"/>
</dbReference>
<dbReference type="Proteomes" id="UP000558113">
    <property type="component" value="Unassembled WGS sequence"/>
</dbReference>
<feature type="DNA-binding region" description="H-T-H motif" evidence="2">
    <location>
        <begin position="34"/>
        <end position="53"/>
    </location>
</feature>
<evidence type="ECO:0000256" key="2">
    <source>
        <dbReference type="PROSITE-ProRule" id="PRU00335"/>
    </source>
</evidence>
<comment type="caution">
    <text evidence="4">The sequence shown here is derived from an EMBL/GenBank/DDBJ whole genome shotgun (WGS) entry which is preliminary data.</text>
</comment>
<evidence type="ECO:0000256" key="1">
    <source>
        <dbReference type="ARBA" id="ARBA00023125"/>
    </source>
</evidence>
<protein>
    <submittedName>
        <fullName evidence="4">TetR family transcriptional regulator</fullName>
    </submittedName>
</protein>
<evidence type="ECO:0000313" key="5">
    <source>
        <dbReference type="Proteomes" id="UP000558113"/>
    </source>
</evidence>
<dbReference type="PROSITE" id="PS50977">
    <property type="entry name" value="HTH_TETR_2"/>
    <property type="match status" value="1"/>
</dbReference>
<organism evidence="4 5">
    <name type="scientific">Paenibacillus sacheonensis</name>
    <dbReference type="NCBI Taxonomy" id="742054"/>
    <lineage>
        <taxon>Bacteria</taxon>
        <taxon>Bacillati</taxon>
        <taxon>Bacillota</taxon>
        <taxon>Bacilli</taxon>
        <taxon>Bacillales</taxon>
        <taxon>Paenibacillaceae</taxon>
        <taxon>Paenibacillus</taxon>
    </lineage>
</organism>
<dbReference type="PANTHER" id="PTHR30055:SF209">
    <property type="entry name" value="POSSIBLE TRANSCRIPTIONAL REGULATORY PROTEIN (PROBABLY TETR-FAMILY)"/>
    <property type="match status" value="1"/>
</dbReference>
<dbReference type="SUPFAM" id="SSF46689">
    <property type="entry name" value="Homeodomain-like"/>
    <property type="match status" value="1"/>
</dbReference>
<sequence length="200" mass="22338">MQQRNERKDAARHRELILDTASQLFHERGVEGVSMHQIAKSAGVGQGTLYRRYASKAELCMELMADSFQRFTSGIDHYLASSAGSPVRERLEGFVARLIEYMASEIEWLSAIKPTVTCAEERIGLYQSEPFVYVVGKLKGLLDEAVQSGDARTEDTEFSAFAAAATFDAGMFFYLTKERGFTVEQIKAKYVGHFSGLLLN</sequence>
<dbReference type="PRINTS" id="PR00455">
    <property type="entry name" value="HTHTETR"/>
</dbReference>
<name>A0A7X4YSN7_9BACL</name>
<dbReference type="OrthoDB" id="1679733at2"/>
<keyword evidence="1 2" id="KW-0238">DNA-binding</keyword>